<dbReference type="InterPro" id="IPR017476">
    <property type="entry name" value="UDP-Glc/GDP-Man"/>
</dbReference>
<dbReference type="InterPro" id="IPR008927">
    <property type="entry name" value="6-PGluconate_DH-like_C_sf"/>
</dbReference>
<evidence type="ECO:0000256" key="6">
    <source>
        <dbReference type="ARBA" id="ARBA00047473"/>
    </source>
</evidence>
<evidence type="ECO:0000256" key="7">
    <source>
        <dbReference type="PIRNR" id="PIRNR000124"/>
    </source>
</evidence>
<dbReference type="Pfam" id="PF03721">
    <property type="entry name" value="UDPG_MGDP_dh_N"/>
    <property type="match status" value="1"/>
</dbReference>
<dbReference type="SMART" id="SM00984">
    <property type="entry name" value="UDPG_MGDP_dh_C"/>
    <property type="match status" value="1"/>
</dbReference>
<evidence type="ECO:0000313" key="10">
    <source>
        <dbReference type="Proteomes" id="UP001443914"/>
    </source>
</evidence>
<dbReference type="GO" id="GO:0006024">
    <property type="term" value="P:glycosaminoglycan biosynthetic process"/>
    <property type="evidence" value="ECO:0007669"/>
    <property type="project" value="TreeGrafter"/>
</dbReference>
<reference evidence="9" key="1">
    <citation type="submission" date="2024-03" db="EMBL/GenBank/DDBJ databases">
        <title>WGS assembly of Saponaria officinalis var. Norfolk2.</title>
        <authorList>
            <person name="Jenkins J."/>
            <person name="Shu S."/>
            <person name="Grimwood J."/>
            <person name="Barry K."/>
            <person name="Goodstein D."/>
            <person name="Schmutz J."/>
            <person name="Leebens-Mack J."/>
            <person name="Osbourn A."/>
        </authorList>
    </citation>
    <scope>NUCLEOTIDE SEQUENCE [LARGE SCALE GENOMIC DNA]</scope>
    <source>
        <strain evidence="9">JIC</strain>
    </source>
</reference>
<dbReference type="InterPro" id="IPR014026">
    <property type="entry name" value="UDP-Glc/GDP-Man_DH_dimer"/>
</dbReference>
<evidence type="ECO:0000256" key="3">
    <source>
        <dbReference type="ARBA" id="ARBA00012954"/>
    </source>
</evidence>
<dbReference type="SUPFAM" id="SSF48179">
    <property type="entry name" value="6-phosphogluconate dehydrogenase C-terminal domain-like"/>
    <property type="match status" value="1"/>
</dbReference>
<dbReference type="Gene3D" id="3.40.50.720">
    <property type="entry name" value="NAD(P)-binding Rossmann-like Domain"/>
    <property type="match status" value="2"/>
</dbReference>
<evidence type="ECO:0000259" key="8">
    <source>
        <dbReference type="SMART" id="SM00984"/>
    </source>
</evidence>
<comment type="catalytic activity">
    <reaction evidence="6">
        <text>UDP-alpha-D-glucose + 2 NAD(+) + H2O = UDP-alpha-D-glucuronate + 2 NADH + 3 H(+)</text>
        <dbReference type="Rhea" id="RHEA:23596"/>
        <dbReference type="ChEBI" id="CHEBI:15377"/>
        <dbReference type="ChEBI" id="CHEBI:15378"/>
        <dbReference type="ChEBI" id="CHEBI:57540"/>
        <dbReference type="ChEBI" id="CHEBI:57945"/>
        <dbReference type="ChEBI" id="CHEBI:58052"/>
        <dbReference type="ChEBI" id="CHEBI:58885"/>
        <dbReference type="EC" id="1.1.1.22"/>
    </reaction>
</comment>
<proteinExistence type="inferred from homology"/>
<evidence type="ECO:0000256" key="4">
    <source>
        <dbReference type="ARBA" id="ARBA00023002"/>
    </source>
</evidence>
<dbReference type="InterPro" id="IPR014027">
    <property type="entry name" value="UDP-Glc/GDP-Man_DH_C"/>
</dbReference>
<comment type="pathway">
    <text evidence="1">Nucleotide-sugar biosynthesis; UDP-alpha-D-glucuronate biosynthesis; UDP-alpha-D-glucuronate from UDP-alpha-D-glucose: step 1/1.</text>
</comment>
<dbReference type="EC" id="1.1.1.22" evidence="3"/>
<evidence type="ECO:0000256" key="1">
    <source>
        <dbReference type="ARBA" id="ARBA00004701"/>
    </source>
</evidence>
<dbReference type="PANTHER" id="PTHR11374:SF3">
    <property type="entry name" value="UDP-GLUCOSE 6-DEHYDROGENASE"/>
    <property type="match status" value="1"/>
</dbReference>
<evidence type="ECO:0000313" key="9">
    <source>
        <dbReference type="EMBL" id="KAK9716613.1"/>
    </source>
</evidence>
<dbReference type="Proteomes" id="UP001443914">
    <property type="component" value="Unassembled WGS sequence"/>
</dbReference>
<keyword evidence="5" id="KW-0520">NAD</keyword>
<evidence type="ECO:0000256" key="5">
    <source>
        <dbReference type="ARBA" id="ARBA00023027"/>
    </source>
</evidence>
<dbReference type="InterPro" id="IPR028356">
    <property type="entry name" value="UDPglc_DH_euk"/>
</dbReference>
<sequence length="457" mass="51976">MLYRSYQNGVLSTLVAAEKWPQKNFVIVDDVGNINKWTAVQAPQFLEPGLPQLLAAQVGINVNFQIPDYQQQVNLAQMIIVAVDVKTKQKGIGKRKRLDLNNWDREMRKILIEAQQAKVIVIKSRLPPDNAITALDNIINDVRPVNAVANYHHIYWVPEFFSADIVRDFYLATPVGWIANNQVIETSFSSGMVGAMGSNVILAIHSTVMNIMSQFCETLPNGDINEVQNIVGSDQRLNGNLGVSAGFGGAGLLRDLEYFTHLAELNQNKPAAQLFESVIKCNRKHHEDIVAKMLQTINTLQNKSVCILGFSYKENTRDVANSAAIEICKKLVLKGARPITIYDPQVKEEDVRECFRREYTQGPRERIFVAQNLDHVWLNTEVICFLQHKEQFDNLNWQHIYNQAQNHAPNQPERVVHLFDTCNVLQAQLQNIQQLNNMHMPDPMFMIHIIGRPTIRF</sequence>
<dbReference type="GO" id="GO:0051287">
    <property type="term" value="F:NAD binding"/>
    <property type="evidence" value="ECO:0007669"/>
    <property type="project" value="InterPro"/>
</dbReference>
<dbReference type="SUPFAM" id="SSF52413">
    <property type="entry name" value="UDP-glucose/GDP-mannose dehydrogenase C-terminal domain"/>
    <property type="match status" value="1"/>
</dbReference>
<evidence type="ECO:0000256" key="2">
    <source>
        <dbReference type="ARBA" id="ARBA00006601"/>
    </source>
</evidence>
<dbReference type="AlphaFoldDB" id="A0AAW1KG20"/>
<organism evidence="9 10">
    <name type="scientific">Saponaria officinalis</name>
    <name type="common">Common soapwort</name>
    <name type="synonym">Lychnis saponaria</name>
    <dbReference type="NCBI Taxonomy" id="3572"/>
    <lineage>
        <taxon>Eukaryota</taxon>
        <taxon>Viridiplantae</taxon>
        <taxon>Streptophyta</taxon>
        <taxon>Embryophyta</taxon>
        <taxon>Tracheophyta</taxon>
        <taxon>Spermatophyta</taxon>
        <taxon>Magnoliopsida</taxon>
        <taxon>eudicotyledons</taxon>
        <taxon>Gunneridae</taxon>
        <taxon>Pentapetalae</taxon>
        <taxon>Caryophyllales</taxon>
        <taxon>Caryophyllaceae</taxon>
        <taxon>Caryophylleae</taxon>
        <taxon>Saponaria</taxon>
    </lineage>
</organism>
<feature type="domain" description="UDP-glucose/GDP-mannose dehydrogenase C-terminal" evidence="8">
    <location>
        <begin position="306"/>
        <end position="427"/>
    </location>
</feature>
<dbReference type="EMBL" id="JBDFQZ010000006">
    <property type="protein sequence ID" value="KAK9716613.1"/>
    <property type="molecule type" value="Genomic_DNA"/>
</dbReference>
<dbReference type="GO" id="GO:0005634">
    <property type="term" value="C:nucleus"/>
    <property type="evidence" value="ECO:0007669"/>
    <property type="project" value="TreeGrafter"/>
</dbReference>
<gene>
    <name evidence="9" type="ORF">RND81_06G245300</name>
</gene>
<dbReference type="PIRSF" id="PIRSF000124">
    <property type="entry name" value="UDPglc_GDPman_dh"/>
    <property type="match status" value="1"/>
</dbReference>
<accession>A0AAW1KG20</accession>
<dbReference type="InterPro" id="IPR036220">
    <property type="entry name" value="UDP-Glc/GDP-Man_DH_C_sf"/>
</dbReference>
<dbReference type="InterPro" id="IPR001732">
    <property type="entry name" value="UDP-Glc/GDP-Man_DH_N"/>
</dbReference>
<keyword evidence="4" id="KW-0560">Oxidoreductase</keyword>
<name>A0AAW1KG20_SAPOF</name>
<keyword evidence="10" id="KW-1185">Reference proteome</keyword>
<comment type="caution">
    <text evidence="9">The sequence shown here is derived from an EMBL/GenBank/DDBJ whole genome shotgun (WGS) entry which is preliminary data.</text>
</comment>
<protein>
    <recommendedName>
        <fullName evidence="3">UDP-glucose 6-dehydrogenase</fullName>
        <ecNumber evidence="3">1.1.1.22</ecNumber>
    </recommendedName>
</protein>
<dbReference type="PANTHER" id="PTHR11374">
    <property type="entry name" value="UDP-GLUCOSE DEHYDROGENASE/UDP-MANNAC DEHYDROGENASE"/>
    <property type="match status" value="1"/>
</dbReference>
<comment type="similarity">
    <text evidence="2 7">Belongs to the UDP-glucose/GDP-mannose dehydrogenase family.</text>
</comment>
<dbReference type="GO" id="GO:0003979">
    <property type="term" value="F:UDP-glucose 6-dehydrogenase activity"/>
    <property type="evidence" value="ECO:0007669"/>
    <property type="project" value="UniProtKB-EC"/>
</dbReference>
<dbReference type="Pfam" id="PF00984">
    <property type="entry name" value="UDPG_MGDP_dh"/>
    <property type="match status" value="1"/>
</dbReference>
<dbReference type="Pfam" id="PF03720">
    <property type="entry name" value="UDPG_MGDP_dh_C"/>
    <property type="match status" value="1"/>
</dbReference>